<gene>
    <name evidence="1" type="ORF">C8A00DRAFT_35462</name>
</gene>
<protein>
    <submittedName>
        <fullName evidence="1">Uncharacterized protein</fullName>
    </submittedName>
</protein>
<keyword evidence="2" id="KW-1185">Reference proteome</keyword>
<proteinExistence type="predicted"/>
<dbReference type="AlphaFoldDB" id="A0AAN6VHY4"/>
<sequence>MTPRYHDVEYHVHLAVAAESCFLLRSSSAGDTVVGQYRVGGEGRFIVGDGRPTTLIYSTGRFRPISVISPYSNSGQTGGTLIEPRSYPRPEQFPSPGWHFSYAPLDNVWRIQAFLEEDDVHCRGLLLEYEGGGQRALGQCRLLVDRTKTYNRASKIAFTNVLRLPADSEIDLEATKVAFDDEVPEGGDGWLSFGITGTLWFWFREEETRLEMSKSADPESTTTEE</sequence>
<dbReference type="EMBL" id="MU856996">
    <property type="protein sequence ID" value="KAK4151892.1"/>
    <property type="molecule type" value="Genomic_DNA"/>
</dbReference>
<evidence type="ECO:0000313" key="1">
    <source>
        <dbReference type="EMBL" id="KAK4151892.1"/>
    </source>
</evidence>
<comment type="caution">
    <text evidence="1">The sequence shown here is derived from an EMBL/GenBank/DDBJ whole genome shotgun (WGS) entry which is preliminary data.</text>
</comment>
<dbReference type="Proteomes" id="UP001302745">
    <property type="component" value="Unassembled WGS sequence"/>
</dbReference>
<reference evidence="1" key="2">
    <citation type="submission" date="2023-05" db="EMBL/GenBank/DDBJ databases">
        <authorList>
            <consortium name="Lawrence Berkeley National Laboratory"/>
            <person name="Steindorff A."/>
            <person name="Hensen N."/>
            <person name="Bonometti L."/>
            <person name="Westerberg I."/>
            <person name="Brannstrom I.O."/>
            <person name="Guillou S."/>
            <person name="Cros-Aarteil S."/>
            <person name="Calhoun S."/>
            <person name="Haridas S."/>
            <person name="Kuo A."/>
            <person name="Mondo S."/>
            <person name="Pangilinan J."/>
            <person name="Riley R."/>
            <person name="Labutti K."/>
            <person name="Andreopoulos B."/>
            <person name="Lipzen A."/>
            <person name="Chen C."/>
            <person name="Yanf M."/>
            <person name="Daum C."/>
            <person name="Ng V."/>
            <person name="Clum A."/>
            <person name="Ohm R."/>
            <person name="Martin F."/>
            <person name="Silar P."/>
            <person name="Natvig D."/>
            <person name="Lalanne C."/>
            <person name="Gautier V."/>
            <person name="Ament-Velasquez S.L."/>
            <person name="Kruys A."/>
            <person name="Hutchinson M.I."/>
            <person name="Powell A.J."/>
            <person name="Barry K."/>
            <person name="Miller A.N."/>
            <person name="Grigoriev I.V."/>
            <person name="Debuchy R."/>
            <person name="Gladieux P."/>
            <person name="Thoren M.H."/>
            <person name="Johannesson H."/>
        </authorList>
    </citation>
    <scope>NUCLEOTIDE SEQUENCE</scope>
    <source>
        <strain evidence="1">CBS 538.74</strain>
    </source>
</reference>
<reference evidence="1" key="1">
    <citation type="journal article" date="2023" name="Mol. Phylogenet. Evol.">
        <title>Genome-scale phylogeny and comparative genomics of the fungal order Sordariales.</title>
        <authorList>
            <person name="Hensen N."/>
            <person name="Bonometti L."/>
            <person name="Westerberg I."/>
            <person name="Brannstrom I.O."/>
            <person name="Guillou S."/>
            <person name="Cros-Aarteil S."/>
            <person name="Calhoun S."/>
            <person name="Haridas S."/>
            <person name="Kuo A."/>
            <person name="Mondo S."/>
            <person name="Pangilinan J."/>
            <person name="Riley R."/>
            <person name="LaButti K."/>
            <person name="Andreopoulos B."/>
            <person name="Lipzen A."/>
            <person name="Chen C."/>
            <person name="Yan M."/>
            <person name="Daum C."/>
            <person name="Ng V."/>
            <person name="Clum A."/>
            <person name="Steindorff A."/>
            <person name="Ohm R.A."/>
            <person name="Martin F."/>
            <person name="Silar P."/>
            <person name="Natvig D.O."/>
            <person name="Lalanne C."/>
            <person name="Gautier V."/>
            <person name="Ament-Velasquez S.L."/>
            <person name="Kruys A."/>
            <person name="Hutchinson M.I."/>
            <person name="Powell A.J."/>
            <person name="Barry K."/>
            <person name="Miller A.N."/>
            <person name="Grigoriev I.V."/>
            <person name="Debuchy R."/>
            <person name="Gladieux P."/>
            <person name="Hiltunen Thoren M."/>
            <person name="Johannesson H."/>
        </authorList>
    </citation>
    <scope>NUCLEOTIDE SEQUENCE</scope>
    <source>
        <strain evidence="1">CBS 538.74</strain>
    </source>
</reference>
<evidence type="ECO:0000313" key="2">
    <source>
        <dbReference type="Proteomes" id="UP001302745"/>
    </source>
</evidence>
<organism evidence="1 2">
    <name type="scientific">Chaetomidium leptoderma</name>
    <dbReference type="NCBI Taxonomy" id="669021"/>
    <lineage>
        <taxon>Eukaryota</taxon>
        <taxon>Fungi</taxon>
        <taxon>Dikarya</taxon>
        <taxon>Ascomycota</taxon>
        <taxon>Pezizomycotina</taxon>
        <taxon>Sordariomycetes</taxon>
        <taxon>Sordariomycetidae</taxon>
        <taxon>Sordariales</taxon>
        <taxon>Chaetomiaceae</taxon>
        <taxon>Chaetomidium</taxon>
    </lineage>
</organism>
<accession>A0AAN6VHY4</accession>
<name>A0AAN6VHY4_9PEZI</name>